<keyword evidence="5" id="KW-0378">Hydrolase</keyword>
<dbReference type="SUPFAM" id="SSF53187">
    <property type="entry name" value="Zn-dependent exopeptidases"/>
    <property type="match status" value="1"/>
</dbReference>
<dbReference type="RefSeq" id="WP_065527861.1">
    <property type="nucleotide sequence ID" value="NZ_CP016537.2"/>
</dbReference>
<keyword evidence="8" id="KW-0482">Metalloprotease</keyword>
<dbReference type="KEGG" id="phc:BBI08_01955"/>
<evidence type="ECO:0000256" key="7">
    <source>
        <dbReference type="ARBA" id="ARBA00022997"/>
    </source>
</evidence>
<dbReference type="GO" id="GO:0008777">
    <property type="term" value="F:acetylornithine deacetylase activity"/>
    <property type="evidence" value="ECO:0007669"/>
    <property type="project" value="TreeGrafter"/>
</dbReference>
<dbReference type="AlphaFoldDB" id="A0A1C7DN27"/>
<dbReference type="GO" id="GO:0006508">
    <property type="term" value="P:proteolysis"/>
    <property type="evidence" value="ECO:0007669"/>
    <property type="project" value="UniProtKB-KW"/>
</dbReference>
<sequence length="457" mass="50435">MDWQLEATKRKGTILSELQELIAIPSVLSNETTPIAPFGKEVKQALDWFLEKGRTEGYTVKNIGDVAGHLEIGQGEELLGILGHVDVVPVGEGWTTAPFGGEIHNGRLYGRGAIDDKGPTIAAWAALNILKDAGVEFTKRVRLIIGTDEESEFRCMERYFQTEEMPAVAFTPDADFPIINAEKGIASLVFSTFSMHEDAILESFIAGHRTNMVPDKATAILNGQLAEWQEDFKAFCKKHDVTGKVEQHNGSTELTLNGKSAHAMEPEDGINAGVLLAVFLKDRLEGDGQKFVEFVADTFYLDSRGRKLGLDFTDEQSGDTTFNAGIIRFEKKKTAMITVSMRYSISYPFKEKIDAYQLKDFVLDIASNSPPHYVDENDPFIKTLQNAYEKQTGDRANLIAIGGGTYARVLDKGVAFGMLFPGEPDVAHQADEFVDIDNLIKATAIYAEAIYQLACKK</sequence>
<dbReference type="NCBIfam" id="NF005591">
    <property type="entry name" value="PRK07318.1"/>
    <property type="match status" value="1"/>
</dbReference>
<evidence type="ECO:0000256" key="2">
    <source>
        <dbReference type="ARBA" id="ARBA00006247"/>
    </source>
</evidence>
<dbReference type="InterPro" id="IPR050072">
    <property type="entry name" value="Peptidase_M20A"/>
</dbReference>
<organism evidence="9 10">
    <name type="scientific">Planococcus halocryophilus</name>
    <dbReference type="NCBI Taxonomy" id="1215089"/>
    <lineage>
        <taxon>Bacteria</taxon>
        <taxon>Bacillati</taxon>
        <taxon>Bacillota</taxon>
        <taxon>Bacilli</taxon>
        <taxon>Bacillales</taxon>
        <taxon>Caryophanaceae</taxon>
        <taxon>Planococcus</taxon>
    </lineage>
</organism>
<dbReference type="InterPro" id="IPR010964">
    <property type="entry name" value="M20A_pepV-rel"/>
</dbReference>
<dbReference type="EMBL" id="CP016537">
    <property type="protein sequence ID" value="ANU12671.1"/>
    <property type="molecule type" value="Genomic_DNA"/>
</dbReference>
<evidence type="ECO:0000256" key="8">
    <source>
        <dbReference type="ARBA" id="ARBA00023049"/>
    </source>
</evidence>
<evidence type="ECO:0000256" key="5">
    <source>
        <dbReference type="ARBA" id="ARBA00022801"/>
    </source>
</evidence>
<dbReference type="Gene3D" id="3.30.70.360">
    <property type="match status" value="2"/>
</dbReference>
<keyword evidence="6" id="KW-0862">Zinc</keyword>
<dbReference type="GO" id="GO:0006526">
    <property type="term" value="P:L-arginine biosynthetic process"/>
    <property type="evidence" value="ECO:0007669"/>
    <property type="project" value="TreeGrafter"/>
</dbReference>
<dbReference type="PROSITE" id="PS00758">
    <property type="entry name" value="ARGE_DAPE_CPG2_1"/>
    <property type="match status" value="1"/>
</dbReference>
<dbReference type="STRING" id="1215089.BBI08_01955"/>
<dbReference type="GO" id="GO:0016805">
    <property type="term" value="F:dipeptidase activity"/>
    <property type="evidence" value="ECO:0007669"/>
    <property type="project" value="UniProtKB-KW"/>
</dbReference>
<keyword evidence="3" id="KW-0645">Protease</keyword>
<evidence type="ECO:0000256" key="6">
    <source>
        <dbReference type="ARBA" id="ARBA00022833"/>
    </source>
</evidence>
<dbReference type="InterPro" id="IPR002933">
    <property type="entry name" value="Peptidase_M20"/>
</dbReference>
<evidence type="ECO:0000256" key="3">
    <source>
        <dbReference type="ARBA" id="ARBA00022670"/>
    </source>
</evidence>
<dbReference type="SUPFAM" id="SSF55031">
    <property type="entry name" value="Bacterial exopeptidase dimerisation domain"/>
    <property type="match status" value="1"/>
</dbReference>
<dbReference type="GO" id="GO:0008270">
    <property type="term" value="F:zinc ion binding"/>
    <property type="evidence" value="ECO:0007669"/>
    <property type="project" value="InterPro"/>
</dbReference>
<dbReference type="PANTHER" id="PTHR43808:SF31">
    <property type="entry name" value="N-ACETYL-L-CITRULLINE DEACETYLASE"/>
    <property type="match status" value="1"/>
</dbReference>
<proteinExistence type="inferred from homology"/>
<evidence type="ECO:0000313" key="10">
    <source>
        <dbReference type="Proteomes" id="UP000092687"/>
    </source>
</evidence>
<dbReference type="CDD" id="cd03888">
    <property type="entry name" value="M20_PepV"/>
    <property type="match status" value="1"/>
</dbReference>
<name>A0A1C7DN27_9BACL</name>
<gene>
    <name evidence="9" type="ORF">BBI08_01955</name>
</gene>
<evidence type="ECO:0000256" key="4">
    <source>
        <dbReference type="ARBA" id="ARBA00022723"/>
    </source>
</evidence>
<comment type="similarity">
    <text evidence="2">Belongs to the peptidase M20A family.</text>
</comment>
<dbReference type="OrthoDB" id="9761532at2"/>
<dbReference type="GO" id="GO:0008237">
    <property type="term" value="F:metallopeptidase activity"/>
    <property type="evidence" value="ECO:0007669"/>
    <property type="project" value="UniProtKB-KW"/>
</dbReference>
<accession>A0A1C7DN27</accession>
<keyword evidence="7" id="KW-0224">Dipeptidase</keyword>
<dbReference type="Gene3D" id="3.40.630.10">
    <property type="entry name" value="Zn peptidases"/>
    <property type="match status" value="1"/>
</dbReference>
<dbReference type="Proteomes" id="UP000092687">
    <property type="component" value="Chromosome"/>
</dbReference>
<dbReference type="Pfam" id="PF01546">
    <property type="entry name" value="Peptidase_M20"/>
    <property type="match status" value="1"/>
</dbReference>
<dbReference type="InterPro" id="IPR001261">
    <property type="entry name" value="ArgE/DapE_CS"/>
</dbReference>
<keyword evidence="10" id="KW-1185">Reference proteome</keyword>
<protein>
    <submittedName>
        <fullName evidence="9">Dipeptidase PepV</fullName>
    </submittedName>
</protein>
<evidence type="ECO:0000256" key="1">
    <source>
        <dbReference type="ARBA" id="ARBA00001947"/>
    </source>
</evidence>
<keyword evidence="4" id="KW-0479">Metal-binding</keyword>
<dbReference type="InterPro" id="IPR036264">
    <property type="entry name" value="Bact_exopeptidase_dim_dom"/>
</dbReference>
<evidence type="ECO:0000313" key="9">
    <source>
        <dbReference type="EMBL" id="ANU12671.1"/>
    </source>
</evidence>
<dbReference type="PANTHER" id="PTHR43808">
    <property type="entry name" value="ACETYLORNITHINE DEACETYLASE"/>
    <property type="match status" value="1"/>
</dbReference>
<comment type="cofactor">
    <cofactor evidence="1">
        <name>Zn(2+)</name>
        <dbReference type="ChEBI" id="CHEBI:29105"/>
    </cofactor>
</comment>
<dbReference type="NCBIfam" id="TIGR01887">
    <property type="entry name" value="dipeptidaselike"/>
    <property type="match status" value="1"/>
</dbReference>
<reference evidence="9" key="1">
    <citation type="submission" date="2016-10" db="EMBL/GenBank/DDBJ databases">
        <authorList>
            <person name="de Groot N.N."/>
        </authorList>
    </citation>
    <scope>NUCLEOTIDE SEQUENCE</scope>
    <source>
        <strain evidence="9">DSM 24743</strain>
    </source>
</reference>